<protein>
    <submittedName>
        <fullName evidence="1">Chorion class high-cysteine HCB protein 13</fullName>
    </submittedName>
</protein>
<dbReference type="Proteomes" id="UP000661649">
    <property type="component" value="Unassembled WGS sequence"/>
</dbReference>
<dbReference type="EMBL" id="JACRTP010000002">
    <property type="protein sequence ID" value="MBC8628385.1"/>
    <property type="molecule type" value="Genomic_DNA"/>
</dbReference>
<dbReference type="RefSeq" id="WP_117455623.1">
    <property type="nucleotide sequence ID" value="NZ_DAWEED010000142.1"/>
</dbReference>
<keyword evidence="2" id="KW-1185">Reference proteome</keyword>
<comment type="caution">
    <text evidence="1">The sequence shown here is derived from an EMBL/GenBank/DDBJ whole genome shotgun (WGS) entry which is preliminary data.</text>
</comment>
<proteinExistence type="predicted"/>
<gene>
    <name evidence="1" type="ORF">H8712_07095</name>
</gene>
<organism evidence="1 2">
    <name type="scientific">Blautia stercoris</name>
    <dbReference type="NCBI Taxonomy" id="871664"/>
    <lineage>
        <taxon>Bacteria</taxon>
        <taxon>Bacillati</taxon>
        <taxon>Bacillota</taxon>
        <taxon>Clostridia</taxon>
        <taxon>Lachnospirales</taxon>
        <taxon>Lachnospiraceae</taxon>
        <taxon>Blautia</taxon>
    </lineage>
</organism>
<evidence type="ECO:0000313" key="1">
    <source>
        <dbReference type="EMBL" id="MBC8628385.1"/>
    </source>
</evidence>
<reference evidence="1 2" key="1">
    <citation type="submission" date="2020-08" db="EMBL/GenBank/DDBJ databases">
        <title>Genome public.</title>
        <authorList>
            <person name="Liu C."/>
            <person name="Sun Q."/>
        </authorList>
    </citation>
    <scope>NUCLEOTIDE SEQUENCE [LARGE SCALE GENOMIC DNA]</scope>
    <source>
        <strain evidence="1 2">3_YM_SP_D4_24.mj</strain>
    </source>
</reference>
<evidence type="ECO:0000313" key="2">
    <source>
        <dbReference type="Proteomes" id="UP000661649"/>
    </source>
</evidence>
<accession>A0ABR7PAE5</accession>
<name>A0ABR7PAE5_9FIRM</name>
<sequence length="83" mass="8385">MSDLAATNCGCGCDDSCTGNSGCGLGRCFGDCNSIIWILLILCCCGNGNNGCGCGQHNGYGNDCNCIIILLLLLCGCGGNNFC</sequence>